<protein>
    <submittedName>
        <fullName evidence="1">RIP metalloprotease RseP</fullName>
    </submittedName>
</protein>
<keyword evidence="1" id="KW-0645">Protease</keyword>
<accession>A0ACC6NYS5</accession>
<dbReference type="EMBL" id="JAWDIE010000002">
    <property type="protein sequence ID" value="MEJ7137139.1"/>
    <property type="molecule type" value="Genomic_DNA"/>
</dbReference>
<keyword evidence="1" id="KW-0378">Hydrolase</keyword>
<keyword evidence="1" id="KW-0482">Metalloprotease</keyword>
<sequence length="456" mass="48737">MMLTTLLAFLFTLGVLVVVHEYGHYRAALACGVRVLRFSVGFGPVIARLKRQRGPDTIEYVISALPLGGYVRMLDSREGEVAPEERERAFNHRPLRQRAIIVAAGPLANFALAVLLYAGAAWIGQNEALPVVSAPSSSSVAFHAGLRAGDRVVSASSTSDSIDDATPIDTFTDLRWRFSQASLSQEPLWLNVLRPGSTQTRQIQIPPTPGSSDVSTAWLADQGLGRPWAEPRVEEVEPGSVADEAGLQAGDLVLATHGEAVPDAATLVRRIADHAAAGGAPMQWRVLRDGRELDLSLQPRFDEDTGRARVGVVLPAPAMALVRQDLLGGLSQGLERTRDVSVMTLTMLGRILTGEASVRNISGPVTIADYAGRSVMIGAAAFLGFMAMVSVSLGVMNLLPLPMLDGGHLVYYAYEAVAGRPVSDAWQQRLQKAGASVLLLMMAVALFNDVSRLMGA</sequence>
<keyword evidence="2" id="KW-1185">Reference proteome</keyword>
<proteinExistence type="predicted"/>
<dbReference type="Proteomes" id="UP001364695">
    <property type="component" value="Unassembled WGS sequence"/>
</dbReference>
<organism evidence="1 2">
    <name type="scientific">Amphibiibacter pelophylacis</name>
    <dbReference type="NCBI Taxonomy" id="1799477"/>
    <lineage>
        <taxon>Bacteria</taxon>
        <taxon>Pseudomonadati</taxon>
        <taxon>Pseudomonadota</taxon>
        <taxon>Betaproteobacteria</taxon>
        <taxon>Burkholderiales</taxon>
        <taxon>Sphaerotilaceae</taxon>
        <taxon>Amphibiibacter</taxon>
    </lineage>
</organism>
<name>A0ACC6NYS5_9BURK</name>
<gene>
    <name evidence="1" type="primary">rseP</name>
    <name evidence="1" type="ORF">RV045_01680</name>
</gene>
<comment type="caution">
    <text evidence="1">The sequence shown here is derived from an EMBL/GenBank/DDBJ whole genome shotgun (WGS) entry which is preliminary data.</text>
</comment>
<reference evidence="1" key="1">
    <citation type="submission" date="2023-10" db="EMBL/GenBank/DDBJ databases">
        <title>Amphibacter perezi, gen. nov., sp. nov. a novel taxa of the family Comamonadaceae, class Betaproteobacteria isolated from the skin microbiota of Pelophylax perezi from different populations.</title>
        <authorList>
            <person name="Costa S."/>
            <person name="Proenca D.N."/>
            <person name="Lopes I."/>
            <person name="Morais P.V."/>
        </authorList>
    </citation>
    <scope>NUCLEOTIDE SEQUENCE</scope>
    <source>
        <strain evidence="1">SL12-8</strain>
    </source>
</reference>
<evidence type="ECO:0000313" key="2">
    <source>
        <dbReference type="Proteomes" id="UP001364695"/>
    </source>
</evidence>
<evidence type="ECO:0000313" key="1">
    <source>
        <dbReference type="EMBL" id="MEJ7137139.1"/>
    </source>
</evidence>